<comment type="caution">
    <text evidence="3">The sequence shown here is derived from an EMBL/GenBank/DDBJ whole genome shotgun (WGS) entry which is preliminary data.</text>
</comment>
<reference evidence="3" key="1">
    <citation type="submission" date="2022-07" db="EMBL/GenBank/DDBJ databases">
        <authorList>
            <person name="Macas J."/>
            <person name="Novak P."/>
            <person name="Neumann P."/>
        </authorList>
    </citation>
    <scope>NUCLEOTIDE SEQUENCE</scope>
</reference>
<organism evidence="3 4">
    <name type="scientific">Cuscuta europaea</name>
    <name type="common">European dodder</name>
    <dbReference type="NCBI Taxonomy" id="41803"/>
    <lineage>
        <taxon>Eukaryota</taxon>
        <taxon>Viridiplantae</taxon>
        <taxon>Streptophyta</taxon>
        <taxon>Embryophyta</taxon>
        <taxon>Tracheophyta</taxon>
        <taxon>Spermatophyta</taxon>
        <taxon>Magnoliopsida</taxon>
        <taxon>eudicotyledons</taxon>
        <taxon>Gunneridae</taxon>
        <taxon>Pentapetalae</taxon>
        <taxon>asterids</taxon>
        <taxon>lamiids</taxon>
        <taxon>Solanales</taxon>
        <taxon>Convolvulaceae</taxon>
        <taxon>Cuscuteae</taxon>
        <taxon>Cuscuta</taxon>
        <taxon>Cuscuta subgen. Cuscuta</taxon>
    </lineage>
</organism>
<dbReference type="Pfam" id="PF14223">
    <property type="entry name" value="Retrotran_gag_2"/>
    <property type="match status" value="1"/>
</dbReference>
<dbReference type="OrthoDB" id="913062at2759"/>
<dbReference type="PANTHER" id="PTHR47481:SF42">
    <property type="entry name" value="RHO GTPASE-ACTIVATING PROTEIN GACK-LIKE"/>
    <property type="match status" value="1"/>
</dbReference>
<dbReference type="Pfam" id="PF13976">
    <property type="entry name" value="gag_pre-integrs"/>
    <property type="match status" value="1"/>
</dbReference>
<evidence type="ECO:0000256" key="1">
    <source>
        <dbReference type="SAM" id="MobiDB-lite"/>
    </source>
</evidence>
<protein>
    <recommendedName>
        <fullName evidence="2">GAG-pre-integrase domain-containing protein</fullName>
    </recommendedName>
</protein>
<sequence>MFNMPEPFMWNSEPAAAATFSSTAVQSSPSPSALSALDQQLPPQPFFAGSTFTGQPGTAPLQPPFSQIPGYSNPSSLHTLACQLAFSTPNVTNIVTTKLAAVEDYLPWRTQFESFLVSHSLLGILDGSIVAASPSLLDINRRESLNPEYHHWLKIDQTVRSWLFATLSRDILMEVYDLKFSARIWESLETRFMNACRARSIEHKRQIYHIKKKESHTIDAYLLEIKLLVDALTAINSPVSNRDLLEYTIIGLGPEYESLLTIIDYLPGDLTLQKLRPILVALEQRNIYLRSQEPSMSHQAFSVAPNRGGAARGQAGRHPGGRGIRGGQRGRGHRGRGHGYGGQPHPSYGGQQVYNGQPPLLPLPSYGQQLSGQQVYGGQPARGPSQNGVPGFPSVDNSFNHSSPPVVCQICFSPGHSALTCPRFVGSSTWALAALPLGETNASVWYPDSGASAHMSPHEGQSDGVHLLQGSNKNHLYPFHALQATLVPGPTWHKRLGHCGERVLQRLRQNKLISVSSSFLHNCVSCKLGKSHRLPFSDVIHSCTVPL</sequence>
<feature type="domain" description="GAG-pre-integrase" evidence="2">
    <location>
        <begin position="482"/>
        <end position="531"/>
    </location>
</feature>
<feature type="compositionally biased region" description="Low complexity" evidence="1">
    <location>
        <begin position="304"/>
        <end position="317"/>
    </location>
</feature>
<accession>A0A9P0ZTJ2</accession>
<evidence type="ECO:0000259" key="2">
    <source>
        <dbReference type="Pfam" id="PF13976"/>
    </source>
</evidence>
<dbReference type="Proteomes" id="UP001152484">
    <property type="component" value="Unassembled WGS sequence"/>
</dbReference>
<evidence type="ECO:0000313" key="3">
    <source>
        <dbReference type="EMBL" id="CAH9114549.1"/>
    </source>
</evidence>
<keyword evidence="4" id="KW-1185">Reference proteome</keyword>
<gene>
    <name evidence="3" type="ORF">CEURO_LOCUS20424</name>
</gene>
<dbReference type="EMBL" id="CAMAPE010000065">
    <property type="protein sequence ID" value="CAH9114549.1"/>
    <property type="molecule type" value="Genomic_DNA"/>
</dbReference>
<feature type="region of interest" description="Disordered" evidence="1">
    <location>
        <begin position="303"/>
        <end position="351"/>
    </location>
</feature>
<dbReference type="AlphaFoldDB" id="A0A9P0ZTJ2"/>
<feature type="compositionally biased region" description="Basic residues" evidence="1">
    <location>
        <begin position="328"/>
        <end position="337"/>
    </location>
</feature>
<proteinExistence type="predicted"/>
<evidence type="ECO:0000313" key="4">
    <source>
        <dbReference type="Proteomes" id="UP001152484"/>
    </source>
</evidence>
<dbReference type="PANTHER" id="PTHR47481">
    <property type="match status" value="1"/>
</dbReference>
<name>A0A9P0ZTJ2_CUSEU</name>
<dbReference type="InterPro" id="IPR025724">
    <property type="entry name" value="GAG-pre-integrase_dom"/>
</dbReference>